<comment type="caution">
    <text evidence="2">The sequence shown here is derived from an EMBL/GenBank/DDBJ whole genome shotgun (WGS) entry which is preliminary data.</text>
</comment>
<keyword evidence="3" id="KW-1185">Reference proteome</keyword>
<feature type="region of interest" description="Disordered" evidence="1">
    <location>
        <begin position="275"/>
        <end position="309"/>
    </location>
</feature>
<dbReference type="EMBL" id="MU860641">
    <property type="protein sequence ID" value="KAK4233174.1"/>
    <property type="molecule type" value="Genomic_DNA"/>
</dbReference>
<sequence length="309" mass="35571">MMVNACVPFSLMVPVAKQTFAQIVDGLPLSSVAYDTYDGCVFDANTLLVDAKLLRDYQAAPVGSTAEFTTQLVELVARAIHQIAVWFYKQNTNRHKDDSLSRWRPSETYAPFYPATFHTTLFCHPWYRDYDQYPEGIGDCVGYWAEARIFGGVVLLDRRDPESTPDAEPDAIYLRPDRSGVIYRIYRLLDSQTEELSRFLLSDTTPPQHCPLPLLPSEANRQRVDPEEDIEITGIHRDPWERRPRQYGEPRFRDRRLKDVVDTFNYLSYEDWGAARGQKGTEKEERKAQKGKEAKLSPSHPTIFCLNKP</sequence>
<evidence type="ECO:0000313" key="2">
    <source>
        <dbReference type="EMBL" id="KAK4233174.1"/>
    </source>
</evidence>
<dbReference type="Proteomes" id="UP001303760">
    <property type="component" value="Unassembled WGS sequence"/>
</dbReference>
<proteinExistence type="predicted"/>
<protein>
    <submittedName>
        <fullName evidence="2">Uncharacterized protein</fullName>
    </submittedName>
</protein>
<dbReference type="AlphaFoldDB" id="A0AAN7C0S5"/>
<reference evidence="2" key="1">
    <citation type="journal article" date="2023" name="Mol. Phylogenet. Evol.">
        <title>Genome-scale phylogeny and comparative genomics of the fungal order Sordariales.</title>
        <authorList>
            <person name="Hensen N."/>
            <person name="Bonometti L."/>
            <person name="Westerberg I."/>
            <person name="Brannstrom I.O."/>
            <person name="Guillou S."/>
            <person name="Cros-Aarteil S."/>
            <person name="Calhoun S."/>
            <person name="Haridas S."/>
            <person name="Kuo A."/>
            <person name="Mondo S."/>
            <person name="Pangilinan J."/>
            <person name="Riley R."/>
            <person name="LaButti K."/>
            <person name="Andreopoulos B."/>
            <person name="Lipzen A."/>
            <person name="Chen C."/>
            <person name="Yan M."/>
            <person name="Daum C."/>
            <person name="Ng V."/>
            <person name="Clum A."/>
            <person name="Steindorff A."/>
            <person name="Ohm R.A."/>
            <person name="Martin F."/>
            <person name="Silar P."/>
            <person name="Natvig D.O."/>
            <person name="Lalanne C."/>
            <person name="Gautier V."/>
            <person name="Ament-Velasquez S.L."/>
            <person name="Kruys A."/>
            <person name="Hutchinson M.I."/>
            <person name="Powell A.J."/>
            <person name="Barry K."/>
            <person name="Miller A.N."/>
            <person name="Grigoriev I.V."/>
            <person name="Debuchy R."/>
            <person name="Gladieux P."/>
            <person name="Hiltunen Thoren M."/>
            <person name="Johannesson H."/>
        </authorList>
    </citation>
    <scope>NUCLEOTIDE SEQUENCE</scope>
    <source>
        <strain evidence="2">CBS 532.94</strain>
    </source>
</reference>
<reference evidence="2" key="2">
    <citation type="submission" date="2023-05" db="EMBL/GenBank/DDBJ databases">
        <authorList>
            <consortium name="Lawrence Berkeley National Laboratory"/>
            <person name="Steindorff A."/>
            <person name="Hensen N."/>
            <person name="Bonometti L."/>
            <person name="Westerberg I."/>
            <person name="Brannstrom I.O."/>
            <person name="Guillou S."/>
            <person name="Cros-Aarteil S."/>
            <person name="Calhoun S."/>
            <person name="Haridas S."/>
            <person name="Kuo A."/>
            <person name="Mondo S."/>
            <person name="Pangilinan J."/>
            <person name="Riley R."/>
            <person name="Labutti K."/>
            <person name="Andreopoulos B."/>
            <person name="Lipzen A."/>
            <person name="Chen C."/>
            <person name="Yanf M."/>
            <person name="Daum C."/>
            <person name="Ng V."/>
            <person name="Clum A."/>
            <person name="Ohm R."/>
            <person name="Martin F."/>
            <person name="Silar P."/>
            <person name="Natvig D."/>
            <person name="Lalanne C."/>
            <person name="Gautier V."/>
            <person name="Ament-Velasquez S.L."/>
            <person name="Kruys A."/>
            <person name="Hutchinson M.I."/>
            <person name="Powell A.J."/>
            <person name="Barry K."/>
            <person name="Miller A.N."/>
            <person name="Grigoriev I.V."/>
            <person name="Debuchy R."/>
            <person name="Gladieux P."/>
            <person name="Thoren M.H."/>
            <person name="Johannesson H."/>
        </authorList>
    </citation>
    <scope>NUCLEOTIDE SEQUENCE</scope>
    <source>
        <strain evidence="2">CBS 532.94</strain>
    </source>
</reference>
<evidence type="ECO:0000256" key="1">
    <source>
        <dbReference type="SAM" id="MobiDB-lite"/>
    </source>
</evidence>
<organism evidence="2 3">
    <name type="scientific">Achaetomium macrosporum</name>
    <dbReference type="NCBI Taxonomy" id="79813"/>
    <lineage>
        <taxon>Eukaryota</taxon>
        <taxon>Fungi</taxon>
        <taxon>Dikarya</taxon>
        <taxon>Ascomycota</taxon>
        <taxon>Pezizomycotina</taxon>
        <taxon>Sordariomycetes</taxon>
        <taxon>Sordariomycetidae</taxon>
        <taxon>Sordariales</taxon>
        <taxon>Chaetomiaceae</taxon>
        <taxon>Achaetomium</taxon>
    </lineage>
</organism>
<accession>A0AAN7C0S5</accession>
<evidence type="ECO:0000313" key="3">
    <source>
        <dbReference type="Proteomes" id="UP001303760"/>
    </source>
</evidence>
<feature type="compositionally biased region" description="Basic and acidic residues" evidence="1">
    <location>
        <begin position="279"/>
        <end position="295"/>
    </location>
</feature>
<name>A0AAN7C0S5_9PEZI</name>
<gene>
    <name evidence="2" type="ORF">C8A03DRAFT_48199</name>
</gene>